<protein>
    <submittedName>
        <fullName evidence="13">COX15/CtaA family protein</fullName>
    </submittedName>
</protein>
<evidence type="ECO:0000256" key="10">
    <source>
        <dbReference type="ARBA" id="ARBA00023157"/>
    </source>
</evidence>
<evidence type="ECO:0000256" key="3">
    <source>
        <dbReference type="ARBA" id="ARBA00022692"/>
    </source>
</evidence>
<gene>
    <name evidence="13" type="ORF">N7E81_02255</name>
</gene>
<feature type="transmembrane region" description="Helical" evidence="12">
    <location>
        <begin position="9"/>
        <end position="31"/>
    </location>
</feature>
<evidence type="ECO:0000313" key="13">
    <source>
        <dbReference type="EMBL" id="UXX79927.1"/>
    </source>
</evidence>
<dbReference type="Pfam" id="PF02628">
    <property type="entry name" value="COX15-CtaA"/>
    <property type="match status" value="2"/>
</dbReference>
<evidence type="ECO:0000256" key="9">
    <source>
        <dbReference type="ARBA" id="ARBA00023136"/>
    </source>
</evidence>
<keyword evidence="9 12" id="KW-0472">Membrane</keyword>
<evidence type="ECO:0000256" key="8">
    <source>
        <dbReference type="ARBA" id="ARBA00023133"/>
    </source>
</evidence>
<evidence type="ECO:0000256" key="5">
    <source>
        <dbReference type="ARBA" id="ARBA00022989"/>
    </source>
</evidence>
<evidence type="ECO:0000256" key="6">
    <source>
        <dbReference type="ARBA" id="ARBA00023002"/>
    </source>
</evidence>
<feature type="transmembrane region" description="Helical" evidence="12">
    <location>
        <begin position="259"/>
        <end position="282"/>
    </location>
</feature>
<feature type="transmembrane region" description="Helical" evidence="12">
    <location>
        <begin position="115"/>
        <end position="138"/>
    </location>
</feature>
<keyword evidence="5 12" id="KW-1133">Transmembrane helix</keyword>
<name>A0ABY6D187_9BACT</name>
<keyword evidence="3 12" id="KW-0812">Transmembrane</keyword>
<comment type="subcellular location">
    <subcellularLocation>
        <location evidence="1">Membrane</location>
        <topology evidence="1">Multi-pass membrane protein</topology>
    </subcellularLocation>
</comment>
<evidence type="ECO:0000256" key="2">
    <source>
        <dbReference type="ARBA" id="ARBA00022475"/>
    </source>
</evidence>
<keyword evidence="2" id="KW-1003">Cell membrane</keyword>
<comment type="pathway">
    <text evidence="11">Porphyrin-containing compound metabolism.</text>
</comment>
<evidence type="ECO:0000256" key="11">
    <source>
        <dbReference type="ARBA" id="ARBA00023444"/>
    </source>
</evidence>
<feature type="transmembrane region" description="Helical" evidence="12">
    <location>
        <begin position="176"/>
        <end position="195"/>
    </location>
</feature>
<sequence>MTKEPKQGLFIKFNSITIIAVYFLILVGGIVRSTGSGMGCPDWPKCFGSYIPPTTESELPEDYKARYAEKRMQKNDRLASLVQVLGFPGLAHDIRKGKNVEEAHGFNFARTWTEYINRLVGVAVGFLIIICTVLSYSYIHTNKKVFFLSVAALLLVIFQGWIGSLVVSTNLLPGMITFHMILAIGLIALLLKVRVIVTKDRLQGLLSYKPYKVRRLLVVCMLLFFAQIVMGTQVREAIDTLATTLGEDLRFSWVENLGIIFYMHRSYSLILLVIHGYLIYRLTKSIKDFKTSKVLVWGLLILVILEILTGTVLAKYALPYILQPVHLLLALMIFGIQYFLYLIIKEKEISTNELANG</sequence>
<evidence type="ECO:0000256" key="7">
    <source>
        <dbReference type="ARBA" id="ARBA00023004"/>
    </source>
</evidence>
<keyword evidence="8" id="KW-0350">Heme biosynthesis</keyword>
<proteinExistence type="predicted"/>
<keyword evidence="7" id="KW-0408">Iron</keyword>
<keyword evidence="6" id="KW-0560">Oxidoreductase</keyword>
<evidence type="ECO:0000256" key="4">
    <source>
        <dbReference type="ARBA" id="ARBA00022723"/>
    </source>
</evidence>
<dbReference type="EMBL" id="CP106735">
    <property type="protein sequence ID" value="UXX79927.1"/>
    <property type="molecule type" value="Genomic_DNA"/>
</dbReference>
<keyword evidence="14" id="KW-1185">Reference proteome</keyword>
<feature type="transmembrane region" description="Helical" evidence="12">
    <location>
        <begin position="324"/>
        <end position="344"/>
    </location>
</feature>
<evidence type="ECO:0000313" key="14">
    <source>
        <dbReference type="Proteomes" id="UP001062165"/>
    </source>
</evidence>
<dbReference type="RefSeq" id="WP_263051658.1">
    <property type="nucleotide sequence ID" value="NZ_CP106735.1"/>
</dbReference>
<keyword evidence="4" id="KW-0479">Metal-binding</keyword>
<dbReference type="PANTHER" id="PTHR35457">
    <property type="entry name" value="HEME A SYNTHASE"/>
    <property type="match status" value="1"/>
</dbReference>
<keyword evidence="10" id="KW-1015">Disulfide bond</keyword>
<evidence type="ECO:0000256" key="1">
    <source>
        <dbReference type="ARBA" id="ARBA00004141"/>
    </source>
</evidence>
<dbReference type="PANTHER" id="PTHR35457:SF1">
    <property type="entry name" value="HEME A SYNTHASE"/>
    <property type="match status" value="1"/>
</dbReference>
<evidence type="ECO:0000256" key="12">
    <source>
        <dbReference type="SAM" id="Phobius"/>
    </source>
</evidence>
<dbReference type="Proteomes" id="UP001062165">
    <property type="component" value="Chromosome"/>
</dbReference>
<dbReference type="InterPro" id="IPR050450">
    <property type="entry name" value="COX15/CtaA_HemeA_synthase"/>
</dbReference>
<feature type="transmembrane region" description="Helical" evidence="12">
    <location>
        <begin position="145"/>
        <end position="164"/>
    </location>
</feature>
<feature type="transmembrane region" description="Helical" evidence="12">
    <location>
        <begin position="216"/>
        <end position="234"/>
    </location>
</feature>
<reference evidence="13" key="1">
    <citation type="submission" date="2022-10" db="EMBL/GenBank/DDBJ databases">
        <title>Comparative genomics and taxonomic characterization of three novel marine species of genus Reichenbachiella exhibiting antioxidant and polysaccharide degradation activities.</title>
        <authorList>
            <person name="Muhammad N."/>
            <person name="Lee Y.-J."/>
            <person name="Ko J."/>
            <person name="Kim S.-G."/>
        </authorList>
    </citation>
    <scope>NUCLEOTIDE SEQUENCE</scope>
    <source>
        <strain evidence="13">Wsw4-B4</strain>
    </source>
</reference>
<accession>A0ABY6D187</accession>
<dbReference type="InterPro" id="IPR003780">
    <property type="entry name" value="COX15/CtaA_fam"/>
</dbReference>
<feature type="transmembrane region" description="Helical" evidence="12">
    <location>
        <begin position="294"/>
        <end position="318"/>
    </location>
</feature>
<organism evidence="13 14">
    <name type="scientific">Reichenbachiella carrageenanivorans</name>
    <dbReference type="NCBI Taxonomy" id="2979869"/>
    <lineage>
        <taxon>Bacteria</taxon>
        <taxon>Pseudomonadati</taxon>
        <taxon>Bacteroidota</taxon>
        <taxon>Cytophagia</taxon>
        <taxon>Cytophagales</taxon>
        <taxon>Reichenbachiellaceae</taxon>
        <taxon>Reichenbachiella</taxon>
    </lineage>
</organism>